<dbReference type="Proteomes" id="UP000050700">
    <property type="component" value="Unassembled WGS sequence"/>
</dbReference>
<protein>
    <submittedName>
        <fullName evidence="1">Uncharacterized protein</fullName>
    </submittedName>
</protein>
<sequence>MVKRWSYLHQQEMSIRYKQISLFLNKKILWIITN</sequence>
<reference evidence="1 2" key="1">
    <citation type="submission" date="2014-05" db="EMBL/GenBank/DDBJ databases">
        <title>Methylome analysis of the phasevarions of Haemophilus influenzae.</title>
        <authorList>
            <person name="Atack J.M."/>
            <person name="Fox K.L."/>
            <person name="Power P.M."/>
            <person name="Clark T."/>
            <person name="Jurcisek J."/>
            <person name="Korlach J."/>
            <person name="Bakaletz L.O."/>
            <person name="Jennings M.P."/>
        </authorList>
    </citation>
    <scope>NUCLEOTIDE SEQUENCE [LARGE SCALE GENOMIC DNA]</scope>
    <source>
        <strain evidence="1 2">1209</strain>
    </source>
</reference>
<comment type="caution">
    <text evidence="1">The sequence shown here is derived from an EMBL/GenBank/DDBJ whole genome shotgun (WGS) entry which is preliminary data.</text>
</comment>
<accession>A0A158SV09</accession>
<organism evidence="1 2">
    <name type="scientific">Haemophilus influenzae</name>
    <dbReference type="NCBI Taxonomy" id="727"/>
    <lineage>
        <taxon>Bacteria</taxon>
        <taxon>Pseudomonadati</taxon>
        <taxon>Pseudomonadota</taxon>
        <taxon>Gammaproteobacteria</taxon>
        <taxon>Pasteurellales</taxon>
        <taxon>Pasteurellaceae</taxon>
        <taxon>Haemophilus</taxon>
    </lineage>
</organism>
<gene>
    <name evidence="1" type="ORF">NTHI1209_00305</name>
</gene>
<proteinExistence type="predicted"/>
<dbReference type="PATRIC" id="fig|727.582.peg.263"/>
<evidence type="ECO:0000313" key="2">
    <source>
        <dbReference type="Proteomes" id="UP000050700"/>
    </source>
</evidence>
<dbReference type="EMBL" id="JMQP01000002">
    <property type="protein sequence ID" value="KIS34703.1"/>
    <property type="molecule type" value="Genomic_DNA"/>
</dbReference>
<name>A0A158SV09_HAEIF</name>
<evidence type="ECO:0000313" key="1">
    <source>
        <dbReference type="EMBL" id="KIS34703.1"/>
    </source>
</evidence>
<dbReference type="AlphaFoldDB" id="A0A158SV09"/>